<keyword evidence="3" id="KW-0812">Transmembrane</keyword>
<dbReference type="STRING" id="6205.A0A0R3WPW2"/>
<dbReference type="EMBL" id="UYWX01001507">
    <property type="protein sequence ID" value="VDM21158.1"/>
    <property type="molecule type" value="Genomic_DNA"/>
</dbReference>
<protein>
    <submittedName>
        <fullName evidence="7">DH domain-containing protein</fullName>
    </submittedName>
</protein>
<dbReference type="InterPro" id="IPR002017">
    <property type="entry name" value="Spectrin_repeat"/>
</dbReference>
<dbReference type="WBParaSite" id="TTAC_0000280201-mRNA-1">
    <property type="protein sequence ID" value="TTAC_0000280201-mRNA-1"/>
    <property type="gene ID" value="TTAC_0000280201"/>
</dbReference>
<evidence type="ECO:0000256" key="3">
    <source>
        <dbReference type="SAM" id="Phobius"/>
    </source>
</evidence>
<dbReference type="SUPFAM" id="SSF46966">
    <property type="entry name" value="Spectrin repeat"/>
    <property type="match status" value="1"/>
</dbReference>
<feature type="compositionally biased region" description="Low complexity" evidence="2">
    <location>
        <begin position="359"/>
        <end position="382"/>
    </location>
</feature>
<keyword evidence="3" id="KW-1133">Transmembrane helix</keyword>
<reference evidence="7" key="1">
    <citation type="submission" date="2017-02" db="UniProtKB">
        <authorList>
            <consortium name="WormBaseParasite"/>
        </authorList>
    </citation>
    <scope>IDENTIFICATION</scope>
</reference>
<keyword evidence="6" id="KW-1185">Reference proteome</keyword>
<dbReference type="OrthoDB" id="10256089at2759"/>
<dbReference type="Gene3D" id="1.20.58.60">
    <property type="match status" value="1"/>
</dbReference>
<dbReference type="GO" id="GO:0005737">
    <property type="term" value="C:cytoplasm"/>
    <property type="evidence" value="ECO:0007669"/>
    <property type="project" value="TreeGrafter"/>
</dbReference>
<dbReference type="AlphaFoldDB" id="A0A0R3WPW2"/>
<feature type="transmembrane region" description="Helical" evidence="3">
    <location>
        <begin position="465"/>
        <end position="484"/>
    </location>
</feature>
<evidence type="ECO:0000259" key="4">
    <source>
        <dbReference type="PROSITE" id="PS50010"/>
    </source>
</evidence>
<dbReference type="PROSITE" id="PS50010">
    <property type="entry name" value="DH_2"/>
    <property type="match status" value="1"/>
</dbReference>
<dbReference type="Proteomes" id="UP000274429">
    <property type="component" value="Unassembled WGS sequence"/>
</dbReference>
<dbReference type="Pfam" id="PF00435">
    <property type="entry name" value="Spectrin"/>
    <property type="match status" value="1"/>
</dbReference>
<proteinExistence type="predicted"/>
<keyword evidence="3" id="KW-0472">Membrane</keyword>
<keyword evidence="1" id="KW-0344">Guanine-nucleotide releasing factor</keyword>
<gene>
    <name evidence="5" type="ORF">TTAC_LOCUS2787</name>
</gene>
<evidence type="ECO:0000313" key="7">
    <source>
        <dbReference type="WBParaSite" id="TTAC_0000280201-mRNA-1"/>
    </source>
</evidence>
<dbReference type="GO" id="GO:0019898">
    <property type="term" value="C:extrinsic component of membrane"/>
    <property type="evidence" value="ECO:0007669"/>
    <property type="project" value="TreeGrafter"/>
</dbReference>
<accession>A0A0R3WPW2</accession>
<name>A0A0R3WPW2_HYDTA</name>
<dbReference type="InterPro" id="IPR018159">
    <property type="entry name" value="Spectrin/alpha-actinin"/>
</dbReference>
<feature type="domain" description="DH" evidence="4">
    <location>
        <begin position="399"/>
        <end position="425"/>
    </location>
</feature>
<reference evidence="5 6" key="2">
    <citation type="submission" date="2018-11" db="EMBL/GenBank/DDBJ databases">
        <authorList>
            <consortium name="Pathogen Informatics"/>
        </authorList>
    </citation>
    <scope>NUCLEOTIDE SEQUENCE [LARGE SCALE GENOMIC DNA]</scope>
</reference>
<evidence type="ECO:0000313" key="5">
    <source>
        <dbReference type="EMBL" id="VDM21158.1"/>
    </source>
</evidence>
<dbReference type="PANTHER" id="PTHR22826">
    <property type="entry name" value="RHO GUANINE EXCHANGE FACTOR-RELATED"/>
    <property type="match status" value="1"/>
</dbReference>
<dbReference type="Gene3D" id="1.20.900.10">
    <property type="entry name" value="Dbl homology (DH) domain"/>
    <property type="match status" value="1"/>
</dbReference>
<dbReference type="SMART" id="SM00150">
    <property type="entry name" value="SPEC"/>
    <property type="match status" value="1"/>
</dbReference>
<dbReference type="PANTHER" id="PTHR22826:SF106">
    <property type="entry name" value="TRIO, ISOFORM A"/>
    <property type="match status" value="1"/>
</dbReference>
<dbReference type="InterPro" id="IPR000219">
    <property type="entry name" value="DH_dom"/>
</dbReference>
<dbReference type="SUPFAM" id="SSF48065">
    <property type="entry name" value="DBL homology domain (DH-domain)"/>
    <property type="match status" value="1"/>
</dbReference>
<dbReference type="CDD" id="cd00176">
    <property type="entry name" value="SPEC"/>
    <property type="match status" value="1"/>
</dbReference>
<dbReference type="GO" id="GO:0005085">
    <property type="term" value="F:guanyl-nucleotide exchange factor activity"/>
    <property type="evidence" value="ECO:0007669"/>
    <property type="project" value="UniProtKB-KW"/>
</dbReference>
<dbReference type="GO" id="GO:0007411">
    <property type="term" value="P:axon guidance"/>
    <property type="evidence" value="ECO:0007669"/>
    <property type="project" value="TreeGrafter"/>
</dbReference>
<dbReference type="InterPro" id="IPR035899">
    <property type="entry name" value="DBL_dom_sf"/>
</dbReference>
<evidence type="ECO:0000256" key="2">
    <source>
        <dbReference type="SAM" id="MobiDB-lite"/>
    </source>
</evidence>
<evidence type="ECO:0000256" key="1">
    <source>
        <dbReference type="ARBA" id="ARBA00022658"/>
    </source>
</evidence>
<feature type="transmembrane region" description="Helical" evidence="3">
    <location>
        <begin position="490"/>
        <end position="508"/>
    </location>
</feature>
<feature type="region of interest" description="Disordered" evidence="2">
    <location>
        <begin position="359"/>
        <end position="383"/>
    </location>
</feature>
<organism evidence="7">
    <name type="scientific">Hydatigena taeniaeformis</name>
    <name type="common">Feline tapeworm</name>
    <name type="synonym">Taenia taeniaeformis</name>
    <dbReference type="NCBI Taxonomy" id="6205"/>
    <lineage>
        <taxon>Eukaryota</taxon>
        <taxon>Metazoa</taxon>
        <taxon>Spiralia</taxon>
        <taxon>Lophotrochozoa</taxon>
        <taxon>Platyhelminthes</taxon>
        <taxon>Cestoda</taxon>
        <taxon>Eucestoda</taxon>
        <taxon>Cyclophyllidea</taxon>
        <taxon>Taeniidae</taxon>
        <taxon>Hydatigera</taxon>
    </lineage>
</organism>
<sequence>MITVWDGLSWFQEQDMLNAKLSQKISHLNCFTQVLKWIGQCEVILYQTAVIPTSLAEAEAMQTDHDKFQPVLNDAHPEAVQCAARASYLLQSVAADHPRRADFQAVAESVAERWQKLVYAAEEKHKLLIAATNWYKTSEQVISVLRSLEKDYRREEDWCRSDKALNSGNVESYLNDLLNKHGEQKEAFLKACILARRTSELFMKYLHRQPPTTACRIKVEERIRSDMADLMAKEQAVLEAWAAQRRRFEECVKFVTIEAEMVDLARRILQFVGSPLKSAEDPKIPLPLVPRQSSLFATVKCACQSIKALLEAGVGPHHSDSLLKTYQRFNTCITPVETPRPTENDSGCAAAAKMRSAGAGSNRTSVSSTGSSGVTSGDTTPSITATVGLTEEQRKLISRRQNILRELVTTERAYVLALRTCLETFYVGTMNPPVDIPVSLCSGSIIILSFVTLSQHNLLALSLELLIAAIVLPFFTLNCVHHLMCICANLPHYAVAVTVTCFGIALLLDSGVPSFQSRIFVQV</sequence>
<evidence type="ECO:0000313" key="6">
    <source>
        <dbReference type="Proteomes" id="UP000274429"/>
    </source>
</evidence>
<dbReference type="InterPro" id="IPR051336">
    <property type="entry name" value="RhoGEF_Guanine_NuclExch_SF"/>
</dbReference>